<protein>
    <submittedName>
        <fullName evidence="2">Uncharacterized protein</fullName>
    </submittedName>
</protein>
<reference evidence="3" key="1">
    <citation type="submission" date="2017-02" db="EMBL/GenBank/DDBJ databases">
        <authorList>
            <person name="Tafer H."/>
            <person name="Lopandic K."/>
        </authorList>
    </citation>
    <scope>NUCLEOTIDE SEQUENCE [LARGE SCALE GENOMIC DNA]</scope>
    <source>
        <strain evidence="3">CBS 366.77</strain>
    </source>
</reference>
<gene>
    <name evidence="2" type="ORF">PHISCL_04838</name>
</gene>
<feature type="region of interest" description="Disordered" evidence="1">
    <location>
        <begin position="346"/>
        <end position="371"/>
    </location>
</feature>
<name>A0A3A2ZHW6_9EURO</name>
<feature type="compositionally biased region" description="Polar residues" evidence="1">
    <location>
        <begin position="245"/>
        <end position="263"/>
    </location>
</feature>
<dbReference type="EMBL" id="MVGC01000149">
    <property type="protein sequence ID" value="RJE22819.1"/>
    <property type="molecule type" value="Genomic_DNA"/>
</dbReference>
<proteinExistence type="predicted"/>
<evidence type="ECO:0000313" key="2">
    <source>
        <dbReference type="EMBL" id="RJE22819.1"/>
    </source>
</evidence>
<feature type="compositionally biased region" description="Low complexity" evidence="1">
    <location>
        <begin position="164"/>
        <end position="173"/>
    </location>
</feature>
<dbReference type="Proteomes" id="UP000266188">
    <property type="component" value="Unassembled WGS sequence"/>
</dbReference>
<sequence length="503" mass="55027">MFSRIFGRRKSYETDVIDGVEVGRPVIDSASVSGQSFSSSRSSKSNRRGSPEIFPDLIPVSHDTRKQIRRRPAPLQTGSLGFKEQTDSSSEGIWTPVRRSGAVRHQINPLTRRHQTVSNVDDDIIGSPNDGGGPRSASEPPNGRDDGYDIVGVDLSSFVPPPSAHHGPGPAIPVRRGAVRYSENPLTPRRDTYQGNGNDKRYQESSSRRLHSSASGPPPTGGSAGGSFPVRRGAVRHSGNPLTAGHNTLQGNGYTPDTPSRLKNNYDPDDLPADEIESLPRLLKSWIDTDKFLNGFVTTLVDASMPYTNIGRAIVRHLNIRDDNDCPLHDRLPAGMASLLSFRDHRPQSNHSQGVRTTQNPNLINPTVVCPQPRRNLPPNLANDLVMAWLNDPRSSDEETDPENCSPRNGDEYVVLRPVPEHKVQVVRPGLATGAQEASARESQSRGNSNVNATANIDGPESPFKGYRYEQPDFRYLVPSSNRQQALEALSECDGLKGRGPFL</sequence>
<dbReference type="AlphaFoldDB" id="A0A3A2ZHW6"/>
<feature type="region of interest" description="Disordered" evidence="1">
    <location>
        <begin position="432"/>
        <end position="464"/>
    </location>
</feature>
<dbReference type="OrthoDB" id="4503943at2759"/>
<feature type="region of interest" description="Disordered" evidence="1">
    <location>
        <begin position="31"/>
        <end position="268"/>
    </location>
</feature>
<accession>A0A3A2ZHW6</accession>
<keyword evidence="3" id="KW-1185">Reference proteome</keyword>
<evidence type="ECO:0000313" key="3">
    <source>
        <dbReference type="Proteomes" id="UP000266188"/>
    </source>
</evidence>
<organism evidence="2 3">
    <name type="scientific">Aspergillus sclerotialis</name>
    <dbReference type="NCBI Taxonomy" id="2070753"/>
    <lineage>
        <taxon>Eukaryota</taxon>
        <taxon>Fungi</taxon>
        <taxon>Dikarya</taxon>
        <taxon>Ascomycota</taxon>
        <taxon>Pezizomycotina</taxon>
        <taxon>Eurotiomycetes</taxon>
        <taxon>Eurotiomycetidae</taxon>
        <taxon>Eurotiales</taxon>
        <taxon>Aspergillaceae</taxon>
        <taxon>Aspergillus</taxon>
        <taxon>Aspergillus subgen. Polypaecilum</taxon>
    </lineage>
</organism>
<evidence type="ECO:0000256" key="1">
    <source>
        <dbReference type="SAM" id="MobiDB-lite"/>
    </source>
</evidence>
<comment type="caution">
    <text evidence="2">The sequence shown here is derived from an EMBL/GenBank/DDBJ whole genome shotgun (WGS) entry which is preliminary data.</text>
</comment>
<feature type="compositionally biased region" description="Polar residues" evidence="1">
    <location>
        <begin position="445"/>
        <end position="455"/>
    </location>
</feature>
<feature type="compositionally biased region" description="Basic and acidic residues" evidence="1">
    <location>
        <begin position="188"/>
        <end position="207"/>
    </location>
</feature>
<feature type="compositionally biased region" description="Polar residues" evidence="1">
    <location>
        <begin position="349"/>
        <end position="365"/>
    </location>
</feature>
<feature type="compositionally biased region" description="Low complexity" evidence="1">
    <location>
        <begin position="31"/>
        <end position="43"/>
    </location>
</feature>